<evidence type="ECO:0000256" key="3">
    <source>
        <dbReference type="PROSITE-ProRule" id="PRU00285"/>
    </source>
</evidence>
<dbReference type="PANTHER" id="PTHR46991:SF11">
    <property type="entry name" value="SMALL HEAT SHOCK PROTEIN HSPF"/>
    <property type="match status" value="1"/>
</dbReference>
<dbReference type="CDD" id="cd00298">
    <property type="entry name" value="ACD_sHsps_p23-like"/>
    <property type="match status" value="1"/>
</dbReference>
<dbReference type="EMBL" id="BKCP01005383">
    <property type="protein sequence ID" value="GER37507.1"/>
    <property type="molecule type" value="Genomic_DNA"/>
</dbReference>
<dbReference type="OrthoDB" id="1653398at2759"/>
<evidence type="ECO:0000313" key="6">
    <source>
        <dbReference type="EMBL" id="GER37507.1"/>
    </source>
</evidence>
<dbReference type="Gene3D" id="2.60.40.790">
    <property type="match status" value="1"/>
</dbReference>
<feature type="domain" description="SHSP" evidence="5">
    <location>
        <begin position="77"/>
        <end position="184"/>
    </location>
</feature>
<proteinExistence type="inferred from homology"/>
<dbReference type="PANTHER" id="PTHR46991">
    <property type="entry name" value="23.5 KDA HEAT SHOCK PROTEIN, MITOCHONDRIAL"/>
    <property type="match status" value="1"/>
</dbReference>
<evidence type="ECO:0000313" key="7">
    <source>
        <dbReference type="Proteomes" id="UP000325081"/>
    </source>
</evidence>
<accession>A0A5A7PZF9</accession>
<comment type="caution">
    <text evidence="6">The sequence shown here is derived from an EMBL/GenBank/DDBJ whole genome shotgun (WGS) entry which is preliminary data.</text>
</comment>
<organism evidence="6 7">
    <name type="scientific">Striga asiatica</name>
    <name type="common">Asiatic witchweed</name>
    <name type="synonym">Buchnera asiatica</name>
    <dbReference type="NCBI Taxonomy" id="4170"/>
    <lineage>
        <taxon>Eukaryota</taxon>
        <taxon>Viridiplantae</taxon>
        <taxon>Streptophyta</taxon>
        <taxon>Embryophyta</taxon>
        <taxon>Tracheophyta</taxon>
        <taxon>Spermatophyta</taxon>
        <taxon>Magnoliopsida</taxon>
        <taxon>eudicotyledons</taxon>
        <taxon>Gunneridae</taxon>
        <taxon>Pentapetalae</taxon>
        <taxon>asterids</taxon>
        <taxon>lamiids</taxon>
        <taxon>Lamiales</taxon>
        <taxon>Orobanchaceae</taxon>
        <taxon>Buchnereae</taxon>
        <taxon>Striga</taxon>
    </lineage>
</organism>
<name>A0A5A7PZF9_STRAF</name>
<evidence type="ECO:0000256" key="1">
    <source>
        <dbReference type="ARBA" id="ARBA00022946"/>
    </source>
</evidence>
<dbReference type="InterPro" id="IPR002068">
    <property type="entry name" value="A-crystallin/Hsp20_dom"/>
</dbReference>
<evidence type="ECO:0000259" key="5">
    <source>
        <dbReference type="PROSITE" id="PS01031"/>
    </source>
</evidence>
<evidence type="ECO:0000256" key="2">
    <source>
        <dbReference type="ARBA" id="ARBA00023016"/>
    </source>
</evidence>
<reference evidence="7" key="1">
    <citation type="journal article" date="2019" name="Curr. Biol.">
        <title>Genome Sequence of Striga asiatica Provides Insight into the Evolution of Plant Parasitism.</title>
        <authorList>
            <person name="Yoshida S."/>
            <person name="Kim S."/>
            <person name="Wafula E.K."/>
            <person name="Tanskanen J."/>
            <person name="Kim Y.M."/>
            <person name="Honaas L."/>
            <person name="Yang Z."/>
            <person name="Spallek T."/>
            <person name="Conn C.E."/>
            <person name="Ichihashi Y."/>
            <person name="Cheong K."/>
            <person name="Cui S."/>
            <person name="Der J.P."/>
            <person name="Gundlach H."/>
            <person name="Jiao Y."/>
            <person name="Hori C."/>
            <person name="Ishida J.K."/>
            <person name="Kasahara H."/>
            <person name="Kiba T."/>
            <person name="Kim M.S."/>
            <person name="Koo N."/>
            <person name="Laohavisit A."/>
            <person name="Lee Y.H."/>
            <person name="Lumba S."/>
            <person name="McCourt P."/>
            <person name="Mortimer J.C."/>
            <person name="Mutuku J.M."/>
            <person name="Nomura T."/>
            <person name="Sasaki-Sekimoto Y."/>
            <person name="Seto Y."/>
            <person name="Wang Y."/>
            <person name="Wakatake T."/>
            <person name="Sakakibara H."/>
            <person name="Demura T."/>
            <person name="Yamaguchi S."/>
            <person name="Yoneyama K."/>
            <person name="Manabe R.I."/>
            <person name="Nelson D.C."/>
            <person name="Schulman A.H."/>
            <person name="Timko M.P."/>
            <person name="dePamphilis C.W."/>
            <person name="Choi D."/>
            <person name="Shirasu K."/>
        </authorList>
    </citation>
    <scope>NUCLEOTIDE SEQUENCE [LARGE SCALE GENOMIC DNA]</scope>
    <source>
        <strain evidence="7">cv. UVA1</strain>
    </source>
</reference>
<dbReference type="InterPro" id="IPR008978">
    <property type="entry name" value="HSP20-like_chaperone"/>
</dbReference>
<keyword evidence="2 6" id="KW-0346">Stress response</keyword>
<feature type="non-terminal residue" evidence="6">
    <location>
        <position position="1"/>
    </location>
</feature>
<dbReference type="PROSITE" id="PS01031">
    <property type="entry name" value="SHSP"/>
    <property type="match status" value="1"/>
</dbReference>
<keyword evidence="1" id="KW-0809">Transit peptide</keyword>
<dbReference type="SUPFAM" id="SSF49764">
    <property type="entry name" value="HSP20-like chaperones"/>
    <property type="match status" value="1"/>
</dbReference>
<dbReference type="InterPro" id="IPR044656">
    <property type="entry name" value="HSP14.7/HSP23.5/HSP23.6-like"/>
</dbReference>
<evidence type="ECO:0000256" key="4">
    <source>
        <dbReference type="RuleBase" id="RU003616"/>
    </source>
</evidence>
<protein>
    <submittedName>
        <fullName evidence="6">Heat shock protein</fullName>
    </submittedName>
</protein>
<dbReference type="Pfam" id="PF00011">
    <property type="entry name" value="HSP20"/>
    <property type="match status" value="1"/>
</dbReference>
<dbReference type="AlphaFoldDB" id="A0A5A7PZF9"/>
<gene>
    <name evidence="6" type="ORF">STAS_13918</name>
</gene>
<sequence length="184" mass="20455">TPDLILTIEKRQQAQPAIVFFNHATPHHSPPAMDRIPYATPDLGGDEDGRMFGPRYTGAYNPYGTAYEIPGQAAGSPSADSHGRGYKVRATAEGMHLAVYMPGVKKENARVWAENDELHIVGKKKDFEDEEEISLGYRIGNVPATVCKLREITAEMKDGLLKIFIPRIHQVEEEANDGWRVPVE</sequence>
<comment type="similarity">
    <text evidence="3 4">Belongs to the small heat shock protein (HSP20) family.</text>
</comment>
<dbReference type="Proteomes" id="UP000325081">
    <property type="component" value="Unassembled WGS sequence"/>
</dbReference>
<keyword evidence="7" id="KW-1185">Reference proteome</keyword>